<dbReference type="RefSeq" id="WP_375520231.1">
    <property type="nucleotide sequence ID" value="NZ_JBHIRY010000009.1"/>
</dbReference>
<gene>
    <name evidence="1" type="ORF">ACE5LO_11860</name>
</gene>
<proteinExistence type="predicted"/>
<dbReference type="Proteomes" id="UP001580430">
    <property type="component" value="Unassembled WGS sequence"/>
</dbReference>
<dbReference type="EMBL" id="JBHIRY010000009">
    <property type="protein sequence ID" value="MFB5761086.1"/>
    <property type="molecule type" value="Genomic_DNA"/>
</dbReference>
<protein>
    <submittedName>
        <fullName evidence="1">Uncharacterized protein</fullName>
    </submittedName>
</protein>
<comment type="caution">
    <text evidence="1">The sequence shown here is derived from an EMBL/GenBank/DDBJ whole genome shotgun (WGS) entry which is preliminary data.</text>
</comment>
<accession>A0ABV5C0Z3</accession>
<keyword evidence="2" id="KW-1185">Reference proteome</keyword>
<reference evidence="1 2" key="1">
    <citation type="submission" date="2024-09" db="EMBL/GenBank/DDBJ databases">
        <title>Paenibacillus zeirhizospherea sp. nov., isolated from surface of the maize (Zea mays) roots in a horticulture field, Hungary.</title>
        <authorList>
            <person name="Marton D."/>
            <person name="Farkas M."/>
            <person name="Bedics A."/>
            <person name="Toth E."/>
            <person name="Tancsics A."/>
            <person name="Boka K."/>
            <person name="Marati G."/>
            <person name="Kriszt B."/>
            <person name="Cserhati M."/>
        </authorList>
    </citation>
    <scope>NUCLEOTIDE SEQUENCE [LARGE SCALE GENOMIC DNA]</scope>
    <source>
        <strain evidence="1 2">JCM 18446</strain>
    </source>
</reference>
<name>A0ABV5C0Z3_9BACL</name>
<sequence>MNNENVVVLLEYVDAAWLSRQLGVTKQSVGKSAKSALKDGYRGSFPRPDATVEGRPLWLKSRFGEEQ</sequence>
<evidence type="ECO:0000313" key="1">
    <source>
        <dbReference type="EMBL" id="MFB5761086.1"/>
    </source>
</evidence>
<organism evidence="1 2">
    <name type="scientific">Paenibacillus medicaginis</name>
    <dbReference type="NCBI Taxonomy" id="1470560"/>
    <lineage>
        <taxon>Bacteria</taxon>
        <taxon>Bacillati</taxon>
        <taxon>Bacillota</taxon>
        <taxon>Bacilli</taxon>
        <taxon>Bacillales</taxon>
        <taxon>Paenibacillaceae</taxon>
        <taxon>Paenibacillus</taxon>
    </lineage>
</organism>
<evidence type="ECO:0000313" key="2">
    <source>
        <dbReference type="Proteomes" id="UP001580430"/>
    </source>
</evidence>